<comment type="caution">
    <text evidence="2">The sequence shown here is derived from an EMBL/GenBank/DDBJ whole genome shotgun (WGS) entry which is preliminary data.</text>
</comment>
<keyword evidence="1" id="KW-0812">Transmembrane</keyword>
<proteinExistence type="predicted"/>
<feature type="transmembrane region" description="Helical" evidence="1">
    <location>
        <begin position="116"/>
        <end position="138"/>
    </location>
</feature>
<keyword evidence="1" id="KW-1133">Transmembrane helix</keyword>
<accession>A0ABP7FTM9</accession>
<keyword evidence="3" id="KW-1185">Reference proteome</keyword>
<gene>
    <name evidence="2" type="ORF">GCM10022239_23170</name>
</gene>
<evidence type="ECO:0008006" key="4">
    <source>
        <dbReference type="Google" id="ProtNLM"/>
    </source>
</evidence>
<dbReference type="Proteomes" id="UP001501004">
    <property type="component" value="Unassembled WGS sequence"/>
</dbReference>
<protein>
    <recommendedName>
        <fullName evidence="4">Integral membrane protein</fullName>
    </recommendedName>
</protein>
<sequence length="162" mass="17112">MESSAPSHGNGGLARGTGRVRGVGRLLIVVYGILALAATGRSFVQIATKFDHAPVAYLLSALSAVVYIVATVALVKRGRMWYRIAWATITFELLGVLVVGFLSIFDAELFPSDTVWSVFGRGYLFVPLVLPVLGMIWLSTGGRVDPSPATEPAAGSTTETAA</sequence>
<dbReference type="EMBL" id="BAABAE010000003">
    <property type="protein sequence ID" value="GAA3747042.1"/>
    <property type="molecule type" value="Genomic_DNA"/>
</dbReference>
<feature type="transmembrane region" description="Helical" evidence="1">
    <location>
        <begin position="55"/>
        <end position="75"/>
    </location>
</feature>
<evidence type="ECO:0000313" key="2">
    <source>
        <dbReference type="EMBL" id="GAA3747042.1"/>
    </source>
</evidence>
<feature type="transmembrane region" description="Helical" evidence="1">
    <location>
        <begin position="84"/>
        <end position="104"/>
    </location>
</feature>
<evidence type="ECO:0000313" key="3">
    <source>
        <dbReference type="Proteomes" id="UP001501004"/>
    </source>
</evidence>
<name>A0ABP7FTM9_9MICO</name>
<dbReference type="RefSeq" id="WP_344756821.1">
    <property type="nucleotide sequence ID" value="NZ_BAABAE010000003.1"/>
</dbReference>
<feature type="transmembrane region" description="Helical" evidence="1">
    <location>
        <begin position="23"/>
        <end position="43"/>
    </location>
</feature>
<evidence type="ECO:0000256" key="1">
    <source>
        <dbReference type="SAM" id="Phobius"/>
    </source>
</evidence>
<reference evidence="3" key="1">
    <citation type="journal article" date="2019" name="Int. J. Syst. Evol. Microbiol.">
        <title>The Global Catalogue of Microorganisms (GCM) 10K type strain sequencing project: providing services to taxonomists for standard genome sequencing and annotation.</title>
        <authorList>
            <consortium name="The Broad Institute Genomics Platform"/>
            <consortium name="The Broad Institute Genome Sequencing Center for Infectious Disease"/>
            <person name="Wu L."/>
            <person name="Ma J."/>
        </authorList>
    </citation>
    <scope>NUCLEOTIDE SEQUENCE [LARGE SCALE GENOMIC DNA]</scope>
    <source>
        <strain evidence="3">JCM 16949</strain>
    </source>
</reference>
<organism evidence="2 3">
    <name type="scientific">Leifsonella bigeumensis</name>
    <dbReference type="NCBI Taxonomy" id="433643"/>
    <lineage>
        <taxon>Bacteria</taxon>
        <taxon>Bacillati</taxon>
        <taxon>Actinomycetota</taxon>
        <taxon>Actinomycetes</taxon>
        <taxon>Micrococcales</taxon>
        <taxon>Microbacteriaceae</taxon>
        <taxon>Leifsonella</taxon>
    </lineage>
</organism>
<keyword evidence="1" id="KW-0472">Membrane</keyword>